<dbReference type="PIRSF" id="PIRSF000813">
    <property type="entry name" value="CCA_bact"/>
    <property type="match status" value="1"/>
</dbReference>
<dbReference type="InterPro" id="IPR032828">
    <property type="entry name" value="PolyA_RNA-bd"/>
</dbReference>
<sequence>MQIPCLFIVTMKIYLVGGAVRDKLLDIANDNTEKDWLVVGSSQEDMLDLGYRQVGKEFPVFLHPGTQEEYALARIERKVSKGYAGFEFDTSKGVTLEQDLSRRDLTINAIAERNGEIFDPFNGQEDLNNGLLKHVSAAFSEDPVRVLRVARFSAQFKKFGFKVAHPTHQLMKDMVASGEVDSLTPERVFKELEKSLTYTTPSAFFKVLSACGAYQKVFSPLHPPSTQSHQNPFEHLDNLVTSEPAIKFSLWLKDEKPTAITELCKRIKCPKKHQQLAKLTNQYHQFATQFSQQSNDTILDFFTKTDALRRKDRFVELLKIFELLKIDISPITKLRDLLNAIDVSKLDKHNIAEAIQQEKLSIIKSFRQ</sequence>
<dbReference type="Gene3D" id="1.10.3090.10">
    <property type="entry name" value="cca-adding enzyme, domain 2"/>
    <property type="match status" value="1"/>
</dbReference>
<evidence type="ECO:0000256" key="1">
    <source>
        <dbReference type="ARBA" id="ARBA00001946"/>
    </source>
</evidence>
<dbReference type="PANTHER" id="PTHR47545:SF1">
    <property type="entry name" value="MULTIFUNCTIONAL CCA PROTEIN"/>
    <property type="match status" value="1"/>
</dbReference>
<keyword evidence="2 11" id="KW-0808">Transferase</keyword>
<dbReference type="InterPro" id="IPR043519">
    <property type="entry name" value="NT_sf"/>
</dbReference>
<keyword evidence="8" id="KW-0067">ATP-binding</keyword>
<evidence type="ECO:0000256" key="7">
    <source>
        <dbReference type="ARBA" id="ARBA00022800"/>
    </source>
</evidence>
<keyword evidence="6" id="KW-0547">Nucleotide-binding</keyword>
<gene>
    <name evidence="14" type="primary">cca</name>
    <name evidence="14" type="ORF">Ctma_0175</name>
</gene>
<reference evidence="14" key="1">
    <citation type="submission" date="2023-10" db="EMBL/GenBank/DDBJ databases">
        <title>The first scallop-associated chemosynthetic bacterial symbiont.</title>
        <authorList>
            <person name="Lin Y.-T."/>
            <person name="Sun J."/>
            <person name="Ip J.C.-H."/>
            <person name="He X."/>
            <person name="Gao Z.-M."/>
            <person name="Perez M."/>
            <person name="Xu T."/>
            <person name="Qian P.-Y."/>
            <person name="Qiu J.-W."/>
        </authorList>
    </citation>
    <scope>NUCLEOTIDE SEQUENCE</scope>
    <source>
        <strain evidence="14">Gill1</strain>
    </source>
</reference>
<dbReference type="Gene3D" id="3.30.460.10">
    <property type="entry name" value="Beta Polymerase, domain 2"/>
    <property type="match status" value="1"/>
</dbReference>
<organism evidence="14">
    <name type="scientific">Catillopecten margaritatus gill symbiont</name>
    <dbReference type="NCBI Taxonomy" id="3083288"/>
    <lineage>
        <taxon>Bacteria</taxon>
        <taxon>Pseudomonadati</taxon>
        <taxon>Pseudomonadota</taxon>
        <taxon>Gammaproteobacteria</taxon>
        <taxon>sulfur-oxidizing symbionts</taxon>
    </lineage>
</organism>
<protein>
    <submittedName>
        <fullName evidence="14">Multifunctional CCA protein</fullName>
    </submittedName>
</protein>
<keyword evidence="7" id="KW-0692">RNA repair</keyword>
<dbReference type="InterPro" id="IPR050124">
    <property type="entry name" value="tRNA_CCA-adding_enzyme"/>
</dbReference>
<dbReference type="GO" id="GO:0003723">
    <property type="term" value="F:RNA binding"/>
    <property type="evidence" value="ECO:0007669"/>
    <property type="project" value="UniProtKB-KW"/>
</dbReference>
<comment type="similarity">
    <text evidence="11">Belongs to the tRNA nucleotidyltransferase/poly(A) polymerase family.</text>
</comment>
<dbReference type="AlphaFoldDB" id="A0AAU6PEQ2"/>
<accession>A0AAU6PEQ2</accession>
<keyword evidence="3" id="KW-0819">tRNA processing</keyword>
<evidence type="ECO:0000256" key="8">
    <source>
        <dbReference type="ARBA" id="ARBA00022840"/>
    </source>
</evidence>
<feature type="domain" description="tRNA nucleotidyltransferase/poly(A) polymerase RNA and SrmB- binding" evidence="13">
    <location>
        <begin position="160"/>
        <end position="219"/>
    </location>
</feature>
<keyword evidence="4" id="KW-0548">Nucleotidyltransferase</keyword>
<evidence type="ECO:0000256" key="3">
    <source>
        <dbReference type="ARBA" id="ARBA00022694"/>
    </source>
</evidence>
<dbReference type="InterPro" id="IPR012006">
    <property type="entry name" value="CCA_bact"/>
</dbReference>
<dbReference type="GO" id="GO:0046872">
    <property type="term" value="F:metal ion binding"/>
    <property type="evidence" value="ECO:0007669"/>
    <property type="project" value="UniProtKB-KW"/>
</dbReference>
<dbReference type="Pfam" id="PF01743">
    <property type="entry name" value="PolyA_pol"/>
    <property type="match status" value="1"/>
</dbReference>
<evidence type="ECO:0000256" key="10">
    <source>
        <dbReference type="ARBA" id="ARBA00022884"/>
    </source>
</evidence>
<feature type="domain" description="Poly A polymerase head" evidence="12">
    <location>
        <begin position="13"/>
        <end position="132"/>
    </location>
</feature>
<evidence type="ECO:0000313" key="14">
    <source>
        <dbReference type="EMBL" id="WXT99476.1"/>
    </source>
</evidence>
<evidence type="ECO:0000259" key="13">
    <source>
        <dbReference type="Pfam" id="PF12627"/>
    </source>
</evidence>
<dbReference type="PANTHER" id="PTHR47545">
    <property type="entry name" value="MULTIFUNCTIONAL CCA PROTEIN"/>
    <property type="match status" value="1"/>
</dbReference>
<dbReference type="Pfam" id="PF12627">
    <property type="entry name" value="PolyA_pol_RNAbd"/>
    <property type="match status" value="1"/>
</dbReference>
<evidence type="ECO:0000256" key="2">
    <source>
        <dbReference type="ARBA" id="ARBA00022679"/>
    </source>
</evidence>
<evidence type="ECO:0000256" key="9">
    <source>
        <dbReference type="ARBA" id="ARBA00022842"/>
    </source>
</evidence>
<keyword evidence="5" id="KW-0479">Metal-binding</keyword>
<dbReference type="InterPro" id="IPR002646">
    <property type="entry name" value="PolA_pol_head_dom"/>
</dbReference>
<evidence type="ECO:0000256" key="5">
    <source>
        <dbReference type="ARBA" id="ARBA00022723"/>
    </source>
</evidence>
<evidence type="ECO:0000259" key="12">
    <source>
        <dbReference type="Pfam" id="PF01743"/>
    </source>
</evidence>
<dbReference type="GO" id="GO:0001680">
    <property type="term" value="P:tRNA 3'-terminal CCA addition"/>
    <property type="evidence" value="ECO:0007669"/>
    <property type="project" value="InterPro"/>
</dbReference>
<dbReference type="GO" id="GO:0004810">
    <property type="term" value="F:CCA tRNA nucleotidyltransferase activity"/>
    <property type="evidence" value="ECO:0007669"/>
    <property type="project" value="InterPro"/>
</dbReference>
<name>A0AAU6PEQ2_9GAMM</name>
<proteinExistence type="inferred from homology"/>
<keyword evidence="9" id="KW-0460">Magnesium</keyword>
<dbReference type="SUPFAM" id="SSF81891">
    <property type="entry name" value="Poly A polymerase C-terminal region-like"/>
    <property type="match status" value="1"/>
</dbReference>
<comment type="cofactor">
    <cofactor evidence="1">
        <name>Mg(2+)</name>
        <dbReference type="ChEBI" id="CHEBI:18420"/>
    </cofactor>
</comment>
<dbReference type="GO" id="GO:0005524">
    <property type="term" value="F:ATP binding"/>
    <property type="evidence" value="ECO:0007669"/>
    <property type="project" value="UniProtKB-KW"/>
</dbReference>
<evidence type="ECO:0000256" key="6">
    <source>
        <dbReference type="ARBA" id="ARBA00022741"/>
    </source>
</evidence>
<dbReference type="EMBL" id="CP138327">
    <property type="protein sequence ID" value="WXT99476.1"/>
    <property type="molecule type" value="Genomic_DNA"/>
</dbReference>
<dbReference type="SUPFAM" id="SSF81301">
    <property type="entry name" value="Nucleotidyltransferase"/>
    <property type="match status" value="1"/>
</dbReference>
<dbReference type="GO" id="GO:0042245">
    <property type="term" value="P:RNA repair"/>
    <property type="evidence" value="ECO:0007669"/>
    <property type="project" value="UniProtKB-KW"/>
</dbReference>
<evidence type="ECO:0000256" key="4">
    <source>
        <dbReference type="ARBA" id="ARBA00022695"/>
    </source>
</evidence>
<evidence type="ECO:0000256" key="11">
    <source>
        <dbReference type="RuleBase" id="RU003953"/>
    </source>
</evidence>
<keyword evidence="10 11" id="KW-0694">RNA-binding</keyword>